<comment type="caution">
    <text evidence="9">The sequence shown here is derived from an EMBL/GenBank/DDBJ whole genome shotgun (WGS) entry which is preliminary data.</text>
</comment>
<proteinExistence type="inferred from homology"/>
<evidence type="ECO:0000256" key="7">
    <source>
        <dbReference type="PROSITE-ProRule" id="PRU01360"/>
    </source>
</evidence>
<dbReference type="GO" id="GO:0009279">
    <property type="term" value="C:cell outer membrane"/>
    <property type="evidence" value="ECO:0007669"/>
    <property type="project" value="UniProtKB-SubCell"/>
</dbReference>
<comment type="similarity">
    <text evidence="7">Belongs to the TonB-dependent receptor family.</text>
</comment>
<dbReference type="PANTHER" id="PTHR30442:SF0">
    <property type="entry name" value="FE(3+) DICITRATE TRANSPORT PROTEIN FECA"/>
    <property type="match status" value="1"/>
</dbReference>
<evidence type="ECO:0000256" key="5">
    <source>
        <dbReference type="ARBA" id="ARBA00023136"/>
    </source>
</evidence>
<gene>
    <name evidence="9" type="ORF">KUV50_08060</name>
</gene>
<evidence type="ECO:0000256" key="6">
    <source>
        <dbReference type="ARBA" id="ARBA00023237"/>
    </source>
</evidence>
<dbReference type="SUPFAM" id="SSF56935">
    <property type="entry name" value="Porins"/>
    <property type="match status" value="1"/>
</dbReference>
<dbReference type="RefSeq" id="WP_222579612.1">
    <property type="nucleotide sequence ID" value="NZ_JAHVHU010000007.1"/>
</dbReference>
<dbReference type="PANTHER" id="PTHR30442">
    <property type="entry name" value="IRON III DICITRATE TRANSPORT PROTEIN FECA"/>
    <property type="match status" value="1"/>
</dbReference>
<comment type="subcellular location">
    <subcellularLocation>
        <location evidence="1 7">Cell outer membrane</location>
        <topology evidence="1 7">Multi-pass membrane protein</topology>
    </subcellularLocation>
</comment>
<dbReference type="Proteomes" id="UP000753961">
    <property type="component" value="Unassembled WGS sequence"/>
</dbReference>
<dbReference type="InterPro" id="IPR039426">
    <property type="entry name" value="TonB-dep_rcpt-like"/>
</dbReference>
<dbReference type="Pfam" id="PF07715">
    <property type="entry name" value="Plug"/>
    <property type="match status" value="1"/>
</dbReference>
<dbReference type="GO" id="GO:0033214">
    <property type="term" value="P:siderophore-iron import into cell"/>
    <property type="evidence" value="ECO:0007669"/>
    <property type="project" value="TreeGrafter"/>
</dbReference>
<dbReference type="Gene3D" id="2.170.130.10">
    <property type="entry name" value="TonB-dependent receptor, plug domain"/>
    <property type="match status" value="1"/>
</dbReference>
<evidence type="ECO:0000313" key="9">
    <source>
        <dbReference type="EMBL" id="MBY5958079.1"/>
    </source>
</evidence>
<name>A0A953LCR9_9BACT</name>
<sequence length="802" mass="90991">MKYVFSCIVFLGFLVGGQAQSYILQFHDAQTGAPISGAMIYSDQLDEMPMSGMDGRITLSIDSAVSVICMKEGYQTDEILLSSKDSIYKVNLTALQIKLDEVMVTEQYESDFNSTKLQNVDGFGIYAAKKSELINLNKLLTNKASNVAREVYSSVPGLNIWENDGSGLQLNIGARGLNPNRSAHFNTRQNGYDISADALGYPESYYTPPLQAIENIQMVRGAASLQFGPQFGGLINFQLKEGPRDQPFEFYSENTLGSFGMFSTYNSIGGQKGNVNYYGYLSYKTGKGWRENENFDQWGGYGMIDWKITEKWDVKLEQTAMKYLAQQPGGLVDFQFNQNPRQSLRDRNWFSVNWMLSALTTDYRFSDHTAYNGRFFFLHAGRKSLGDLSPVNRPDPGRERELIDGSYKNLGHESRIIHRYTIGNQLATLLTGVRVYRGQSNSDQGLGNDGDKPHFQFLNPKDLETASYSFPSWNTAVFAEHLFNIKNGWTLTPGVRFEFIHTAMDGYYKQRVLSGNEVIVNKRFNENKSNGRSFALLGLGIAKKLNNETEAYLNFSQNYRSINFTDLAIINPSLKVDKSMKDEQGFNADLGVRGYLWEKMLRFDLSLFYLRYNDRIGISYLTENDPRWGDRLVTYRTNVGDARVWGIESYLEADFVNALNIENKAVRWHGFLNLSMLDGKYISGGTDVTGKEIENVPPFNLKTGLQFSWKRWSFKYQYNLTQQHYSDATNSIQVADATRGIIPTYSVMDTSMSFHYKNLLFQTGMNNLLDKHYFTRRALSYPGPGIIPAPGRSMYLTVGITL</sequence>
<keyword evidence="9" id="KW-0675">Receptor</keyword>
<evidence type="ECO:0000256" key="3">
    <source>
        <dbReference type="ARBA" id="ARBA00022452"/>
    </source>
</evidence>
<dbReference type="InterPro" id="IPR037066">
    <property type="entry name" value="Plug_dom_sf"/>
</dbReference>
<evidence type="ECO:0000313" key="10">
    <source>
        <dbReference type="Proteomes" id="UP000753961"/>
    </source>
</evidence>
<keyword evidence="4 7" id="KW-0812">Transmembrane</keyword>
<dbReference type="InterPro" id="IPR012910">
    <property type="entry name" value="Plug_dom"/>
</dbReference>
<protein>
    <submittedName>
        <fullName evidence="9">TonB-dependent receptor</fullName>
    </submittedName>
</protein>
<dbReference type="AlphaFoldDB" id="A0A953LCR9"/>
<keyword evidence="3 7" id="KW-1134">Transmembrane beta strand</keyword>
<reference evidence="9" key="1">
    <citation type="submission" date="2021-06" db="EMBL/GenBank/DDBJ databases">
        <title>44 bacteria genomes isolated from Dapeng, Shenzhen.</title>
        <authorList>
            <person name="Zheng W."/>
            <person name="Yu S."/>
            <person name="Huang Y."/>
        </authorList>
    </citation>
    <scope>NUCLEOTIDE SEQUENCE</scope>
    <source>
        <strain evidence="9">DP5N28-2</strain>
    </source>
</reference>
<evidence type="ECO:0000259" key="8">
    <source>
        <dbReference type="Pfam" id="PF07715"/>
    </source>
</evidence>
<organism evidence="9 10">
    <name type="scientific">Membranihabitans marinus</name>
    <dbReference type="NCBI Taxonomy" id="1227546"/>
    <lineage>
        <taxon>Bacteria</taxon>
        <taxon>Pseudomonadati</taxon>
        <taxon>Bacteroidota</taxon>
        <taxon>Saprospiria</taxon>
        <taxon>Saprospirales</taxon>
        <taxon>Saprospiraceae</taxon>
        <taxon>Membranihabitans</taxon>
    </lineage>
</organism>
<keyword evidence="5 7" id="KW-0472">Membrane</keyword>
<dbReference type="Gene3D" id="2.40.170.20">
    <property type="entry name" value="TonB-dependent receptor, beta-barrel domain"/>
    <property type="match status" value="1"/>
</dbReference>
<keyword evidence="10" id="KW-1185">Reference proteome</keyword>
<evidence type="ECO:0000256" key="4">
    <source>
        <dbReference type="ARBA" id="ARBA00022692"/>
    </source>
</evidence>
<evidence type="ECO:0000256" key="2">
    <source>
        <dbReference type="ARBA" id="ARBA00022448"/>
    </source>
</evidence>
<evidence type="ECO:0000256" key="1">
    <source>
        <dbReference type="ARBA" id="ARBA00004571"/>
    </source>
</evidence>
<dbReference type="PROSITE" id="PS52016">
    <property type="entry name" value="TONB_DEPENDENT_REC_3"/>
    <property type="match status" value="1"/>
</dbReference>
<keyword evidence="6 7" id="KW-0998">Cell outer membrane</keyword>
<keyword evidence="2 7" id="KW-0813">Transport</keyword>
<dbReference type="InterPro" id="IPR036942">
    <property type="entry name" value="Beta-barrel_TonB_sf"/>
</dbReference>
<feature type="domain" description="TonB-dependent receptor plug" evidence="8">
    <location>
        <begin position="142"/>
        <end position="230"/>
    </location>
</feature>
<accession>A0A953LCR9</accession>
<dbReference type="EMBL" id="JAHVHU010000007">
    <property type="protein sequence ID" value="MBY5958079.1"/>
    <property type="molecule type" value="Genomic_DNA"/>
</dbReference>